<sequence>MDANDSLSEPLPWPLAFHVAVCILFIESILSLVASSFALKIQCVSSSDLASFACSLCLSDVVASLFGVFKAAVHLIQPQWVHCVLMESLLWCSILASTLTLLMLAIELNLRSELRGLDPLTSSYAMVLLWNVAFIVGFAAHMDMQPSNVQPVFRCHAMHFYAPAFVMVLNCTLLVSLVLAIALHFRLRHRAFCSAVSPDCLRLHRLLLGAHLVCFLPVSIFMLLFCKSIGVLHEAEDESHTTNTILMFFMTLAAAKSPFCSFILVMNTPKLSCRTICCPRTSDHNSNSLRPTLTPVTSLTLCEESKVISDPTPTVLMPSKAMRCLGAGVPIQCSACGHVNVLHRRQATCRPTPFVSSHQDSSVM</sequence>
<organism evidence="7">
    <name type="scientific">Capitella teleta</name>
    <name type="common">Polychaete worm</name>
    <dbReference type="NCBI Taxonomy" id="283909"/>
    <lineage>
        <taxon>Eukaryota</taxon>
        <taxon>Metazoa</taxon>
        <taxon>Spiralia</taxon>
        <taxon>Lophotrochozoa</taxon>
        <taxon>Annelida</taxon>
        <taxon>Polychaeta</taxon>
        <taxon>Sedentaria</taxon>
        <taxon>Scolecida</taxon>
        <taxon>Capitellidae</taxon>
        <taxon>Capitella</taxon>
    </lineage>
</organism>
<evidence type="ECO:0000259" key="6">
    <source>
        <dbReference type="PROSITE" id="PS50262"/>
    </source>
</evidence>
<reference evidence="7 9" key="2">
    <citation type="journal article" date="2013" name="Nature">
        <title>Insights into bilaterian evolution from three spiralian genomes.</title>
        <authorList>
            <person name="Simakov O."/>
            <person name="Marletaz F."/>
            <person name="Cho S.J."/>
            <person name="Edsinger-Gonzales E."/>
            <person name="Havlak P."/>
            <person name="Hellsten U."/>
            <person name="Kuo D.H."/>
            <person name="Larsson T."/>
            <person name="Lv J."/>
            <person name="Arendt D."/>
            <person name="Savage R."/>
            <person name="Osoegawa K."/>
            <person name="de Jong P."/>
            <person name="Grimwood J."/>
            <person name="Chapman J.A."/>
            <person name="Shapiro H."/>
            <person name="Aerts A."/>
            <person name="Otillar R.P."/>
            <person name="Terry A.Y."/>
            <person name="Boore J.L."/>
            <person name="Grigoriev I.V."/>
            <person name="Lindberg D.R."/>
            <person name="Seaver E.C."/>
            <person name="Weisblat D.A."/>
            <person name="Putnam N.H."/>
            <person name="Rokhsar D.S."/>
        </authorList>
    </citation>
    <scope>NUCLEOTIDE SEQUENCE</scope>
    <source>
        <strain evidence="7 9">I ESC-2004</strain>
    </source>
</reference>
<dbReference type="InterPro" id="IPR017452">
    <property type="entry name" value="GPCR_Rhodpsn_7TM"/>
</dbReference>
<accession>R7TB94</accession>
<dbReference type="SUPFAM" id="SSF81321">
    <property type="entry name" value="Family A G protein-coupled receptor-like"/>
    <property type="match status" value="1"/>
</dbReference>
<proteinExistence type="predicted"/>
<feature type="transmembrane region" description="Helical" evidence="5">
    <location>
        <begin position="160"/>
        <end position="185"/>
    </location>
</feature>
<dbReference type="GO" id="GO:0016020">
    <property type="term" value="C:membrane"/>
    <property type="evidence" value="ECO:0007669"/>
    <property type="project" value="UniProtKB-SubCell"/>
</dbReference>
<feature type="transmembrane region" description="Helical" evidence="5">
    <location>
        <begin position="206"/>
        <end position="225"/>
    </location>
</feature>
<protein>
    <recommendedName>
        <fullName evidence="6">G-protein coupled receptors family 1 profile domain-containing protein</fullName>
    </recommendedName>
</protein>
<dbReference type="STRING" id="283909.R7TB94"/>
<evidence type="ECO:0000256" key="4">
    <source>
        <dbReference type="ARBA" id="ARBA00023136"/>
    </source>
</evidence>
<name>R7TB94_CAPTE</name>
<keyword evidence="2 5" id="KW-0812">Transmembrane</keyword>
<dbReference type="EnsemblMetazoa" id="CapteT204173">
    <property type="protein sequence ID" value="CapteP204173"/>
    <property type="gene ID" value="CapteG204173"/>
</dbReference>
<evidence type="ECO:0000256" key="5">
    <source>
        <dbReference type="SAM" id="Phobius"/>
    </source>
</evidence>
<dbReference type="HOGENOM" id="CLU_761304_0_0_1"/>
<feature type="transmembrane region" description="Helical" evidence="5">
    <location>
        <begin position="88"/>
        <end position="110"/>
    </location>
</feature>
<evidence type="ECO:0000313" key="8">
    <source>
        <dbReference type="EnsemblMetazoa" id="CapteP204173"/>
    </source>
</evidence>
<dbReference type="AlphaFoldDB" id="R7TB94"/>
<dbReference type="EMBL" id="KB311889">
    <property type="protein sequence ID" value="ELT88279.1"/>
    <property type="molecule type" value="Genomic_DNA"/>
</dbReference>
<evidence type="ECO:0000256" key="3">
    <source>
        <dbReference type="ARBA" id="ARBA00022989"/>
    </source>
</evidence>
<feature type="transmembrane region" description="Helical" evidence="5">
    <location>
        <begin position="15"/>
        <end position="37"/>
    </location>
</feature>
<keyword evidence="4 5" id="KW-0472">Membrane</keyword>
<reference evidence="9" key="1">
    <citation type="submission" date="2012-12" db="EMBL/GenBank/DDBJ databases">
        <authorList>
            <person name="Hellsten U."/>
            <person name="Grimwood J."/>
            <person name="Chapman J.A."/>
            <person name="Shapiro H."/>
            <person name="Aerts A."/>
            <person name="Otillar R.P."/>
            <person name="Terry A.Y."/>
            <person name="Boore J.L."/>
            <person name="Simakov O."/>
            <person name="Marletaz F."/>
            <person name="Cho S.-J."/>
            <person name="Edsinger-Gonzales E."/>
            <person name="Havlak P."/>
            <person name="Kuo D.-H."/>
            <person name="Larsson T."/>
            <person name="Lv J."/>
            <person name="Arendt D."/>
            <person name="Savage R."/>
            <person name="Osoegawa K."/>
            <person name="de Jong P."/>
            <person name="Lindberg D.R."/>
            <person name="Seaver E.C."/>
            <person name="Weisblat D.A."/>
            <person name="Putnam N.H."/>
            <person name="Grigoriev I.V."/>
            <person name="Rokhsar D.S."/>
        </authorList>
    </citation>
    <scope>NUCLEOTIDE SEQUENCE</scope>
    <source>
        <strain evidence="9">I ESC-2004</strain>
    </source>
</reference>
<dbReference type="EMBL" id="AMQN01015422">
    <property type="status" value="NOT_ANNOTATED_CDS"/>
    <property type="molecule type" value="Genomic_DNA"/>
</dbReference>
<dbReference type="PROSITE" id="PS50262">
    <property type="entry name" value="G_PROTEIN_RECEP_F1_2"/>
    <property type="match status" value="1"/>
</dbReference>
<feature type="transmembrane region" description="Helical" evidence="5">
    <location>
        <begin position="49"/>
        <end position="76"/>
    </location>
</feature>
<feature type="domain" description="G-protein coupled receptors family 1 profile" evidence="6">
    <location>
        <begin position="27"/>
        <end position="264"/>
    </location>
</feature>
<gene>
    <name evidence="7" type="ORF">CAPTEDRAFT_204173</name>
</gene>
<feature type="transmembrane region" description="Helical" evidence="5">
    <location>
        <begin position="245"/>
        <end position="265"/>
    </location>
</feature>
<dbReference type="OrthoDB" id="10011551at2759"/>
<reference evidence="8" key="3">
    <citation type="submission" date="2015-06" db="UniProtKB">
        <authorList>
            <consortium name="EnsemblMetazoa"/>
        </authorList>
    </citation>
    <scope>IDENTIFICATION</scope>
</reference>
<evidence type="ECO:0000313" key="7">
    <source>
        <dbReference type="EMBL" id="ELT88279.1"/>
    </source>
</evidence>
<evidence type="ECO:0000256" key="1">
    <source>
        <dbReference type="ARBA" id="ARBA00004370"/>
    </source>
</evidence>
<keyword evidence="9" id="KW-1185">Reference proteome</keyword>
<feature type="transmembrane region" description="Helical" evidence="5">
    <location>
        <begin position="122"/>
        <end position="140"/>
    </location>
</feature>
<evidence type="ECO:0000313" key="9">
    <source>
        <dbReference type="Proteomes" id="UP000014760"/>
    </source>
</evidence>
<comment type="subcellular location">
    <subcellularLocation>
        <location evidence="1">Membrane</location>
    </subcellularLocation>
</comment>
<dbReference type="Proteomes" id="UP000014760">
    <property type="component" value="Unassembled WGS sequence"/>
</dbReference>
<evidence type="ECO:0000256" key="2">
    <source>
        <dbReference type="ARBA" id="ARBA00022692"/>
    </source>
</evidence>
<keyword evidence="3 5" id="KW-1133">Transmembrane helix</keyword>